<dbReference type="Proteomes" id="UP001596333">
    <property type="component" value="Unassembled WGS sequence"/>
</dbReference>
<keyword evidence="3" id="KW-1185">Reference proteome</keyword>
<dbReference type="PROSITE" id="PS51318">
    <property type="entry name" value="TAT"/>
    <property type="match status" value="1"/>
</dbReference>
<sequence length="969" mass="101783">MVRPSRRGFLGGSALTLAALTGFVDPATDADARSRSNDAPTDLDVDVSAPFADALLPVPAADALSTTYATVIADRVDADATEDLSYRARSATETLDVDADSLSATVSIAPTDRGVRLLTAAGSFGRIDGGETLAVGEGGDDGGDAETTDDLPTGWRLADDGEAAFVAGDGVAAATIGGGPTPAASGGGAASRDDGDDRRVETARTAGRAAVGEVDRLAEGPLGEAALPRLGGFETVLLVPDAAEGPFPSAVSGGVDAFAAGFETAPEDLRGLEGTAENAYVIRPDGDALDSGGGANALADEAVERLVRAVDPAVPVETDVSRTDGLVLVDVVVEAPPELDGEAAPDARVGSQFDREAGAVTFHHREGDAVPADALEVWHDGEEVSDAVLDGEAFEAGDEFVVDTGRIGTVTLRWFDAEENAYYTYARRRVDREAFTFSYDMEDETLELAYDGENPADPSDLRLVHRGDDGVRTVGESFTDGTLEPDDAVTVEDVSIGDRVRLEFDVETPPGVGGGSLAHYRASPPHVWIHSRAEAGTVVRYGGEASRPADAFVTLVDGEPTDAQFADEHDTLSDGDEVALDELPLGSTVAVEWREPDDPVVVAEQEVVPNTRASINYDPEAGEIEVRHRGGRALSASELELQAGREPTQVQPEDELDEFGDGDSFTASVPPLSRVRLVWVGGQREHHLGGTTTARDAVTARYDAAAEEMSVEYVGEQSVDPERLRISANGPGSPRNRERESLFAAEYDELTAGDAVTVEGVGLDDTVIVSVHTEFENGSATSSIAHFSASPRRGFVVESDEGGAGTTLRYVGEVRRDPETFRVLVDGEPADAQPADEADQLTGGETLSLGELSAGTAVTVEWTAGGETRTVTEHAIPPQATFEVAFDPAEEDDGGDVTFTHAGGDALDTERVDVVVEPGSDGLRPWDADGDEVTDGDETTVAVDEEPHMAVVVFDERESLHRERFDREG</sequence>
<dbReference type="AlphaFoldDB" id="A0ABD5UMX2"/>
<feature type="region of interest" description="Disordered" evidence="1">
    <location>
        <begin position="176"/>
        <end position="199"/>
    </location>
</feature>
<dbReference type="InterPro" id="IPR006311">
    <property type="entry name" value="TAT_signal"/>
</dbReference>
<organism evidence="2 3">
    <name type="scientific">Halorubrum trueperi</name>
    <dbReference type="NCBI Taxonomy" id="2004704"/>
    <lineage>
        <taxon>Archaea</taxon>
        <taxon>Methanobacteriati</taxon>
        <taxon>Methanobacteriota</taxon>
        <taxon>Stenosarchaea group</taxon>
        <taxon>Halobacteria</taxon>
        <taxon>Halobacteriales</taxon>
        <taxon>Haloferacaceae</taxon>
        <taxon>Halorubrum</taxon>
    </lineage>
</organism>
<evidence type="ECO:0000256" key="1">
    <source>
        <dbReference type="SAM" id="MobiDB-lite"/>
    </source>
</evidence>
<accession>A0ABD5UMX2</accession>
<dbReference type="RefSeq" id="WP_379768551.1">
    <property type="nucleotide sequence ID" value="NZ_JBHSXI010000012.1"/>
</dbReference>
<name>A0ABD5UMX2_9EURY</name>
<gene>
    <name evidence="2" type="ORF">ACFQEY_11280</name>
</gene>
<comment type="caution">
    <text evidence="2">The sequence shown here is derived from an EMBL/GenBank/DDBJ whole genome shotgun (WGS) entry which is preliminary data.</text>
</comment>
<reference evidence="2 3" key="1">
    <citation type="journal article" date="2019" name="Int. J. Syst. Evol. Microbiol.">
        <title>The Global Catalogue of Microorganisms (GCM) 10K type strain sequencing project: providing services to taxonomists for standard genome sequencing and annotation.</title>
        <authorList>
            <consortium name="The Broad Institute Genomics Platform"/>
            <consortium name="The Broad Institute Genome Sequencing Center for Infectious Disease"/>
            <person name="Wu L."/>
            <person name="Ma J."/>
        </authorList>
    </citation>
    <scope>NUCLEOTIDE SEQUENCE [LARGE SCALE GENOMIC DNA]</scope>
    <source>
        <strain evidence="2 3">Y73</strain>
    </source>
</reference>
<protein>
    <submittedName>
        <fullName evidence="2">Uncharacterized protein</fullName>
    </submittedName>
</protein>
<feature type="compositionally biased region" description="Gly residues" evidence="1">
    <location>
        <begin position="176"/>
        <end position="189"/>
    </location>
</feature>
<evidence type="ECO:0000313" key="3">
    <source>
        <dbReference type="Proteomes" id="UP001596333"/>
    </source>
</evidence>
<dbReference type="EMBL" id="JBHSXI010000012">
    <property type="protein sequence ID" value="MFC6889596.1"/>
    <property type="molecule type" value="Genomic_DNA"/>
</dbReference>
<evidence type="ECO:0000313" key="2">
    <source>
        <dbReference type="EMBL" id="MFC6889596.1"/>
    </source>
</evidence>
<proteinExistence type="predicted"/>